<dbReference type="SUPFAM" id="SSF53098">
    <property type="entry name" value="Ribonuclease H-like"/>
    <property type="match status" value="1"/>
</dbReference>
<evidence type="ECO:0000313" key="3">
    <source>
        <dbReference type="Proteomes" id="UP001228581"/>
    </source>
</evidence>
<gene>
    <name evidence="2" type="ORF">QNI19_03390</name>
</gene>
<dbReference type="EMBL" id="JASJOT010000001">
    <property type="protein sequence ID" value="MDJ1491961.1"/>
    <property type="molecule type" value="Genomic_DNA"/>
</dbReference>
<dbReference type="InterPro" id="IPR012337">
    <property type="entry name" value="RNaseH-like_sf"/>
</dbReference>
<comment type="caution">
    <text evidence="2">The sequence shown here is derived from an EMBL/GenBank/DDBJ whole genome shotgun (WGS) entry which is preliminary data.</text>
</comment>
<dbReference type="InterPro" id="IPR036397">
    <property type="entry name" value="RNaseH_sf"/>
</dbReference>
<dbReference type="InterPro" id="IPR001584">
    <property type="entry name" value="Integrase_cat-core"/>
</dbReference>
<proteinExistence type="predicted"/>
<dbReference type="Proteomes" id="UP001228581">
    <property type="component" value="Unassembled WGS sequence"/>
</dbReference>
<evidence type="ECO:0000313" key="2">
    <source>
        <dbReference type="EMBL" id="MDJ1491961.1"/>
    </source>
</evidence>
<evidence type="ECO:0000259" key="1">
    <source>
        <dbReference type="PROSITE" id="PS50994"/>
    </source>
</evidence>
<organism evidence="2 3">
    <name type="scientific">Xanthocytophaga flava</name>
    <dbReference type="NCBI Taxonomy" id="3048013"/>
    <lineage>
        <taxon>Bacteria</taxon>
        <taxon>Pseudomonadati</taxon>
        <taxon>Bacteroidota</taxon>
        <taxon>Cytophagia</taxon>
        <taxon>Cytophagales</taxon>
        <taxon>Rhodocytophagaceae</taxon>
        <taxon>Xanthocytophaga</taxon>
    </lineage>
</organism>
<reference evidence="2 3" key="1">
    <citation type="submission" date="2023-05" db="EMBL/GenBank/DDBJ databases">
        <authorList>
            <person name="Zhang X."/>
        </authorList>
    </citation>
    <scope>NUCLEOTIDE SEQUENCE [LARGE SCALE GENOMIC DNA]</scope>
    <source>
        <strain evidence="2 3">DM2B3-1</strain>
    </source>
</reference>
<sequence>MKSKIVYLPGINGLRALAAISVVHSHITLSLGDFGLNPHILGTSTDGKPEKLRCDNGPEFISTKLNEWCEQEKIELLFIQPGNRLKMLELNRFNGTFREEFLNAY</sequence>
<dbReference type="PROSITE" id="PS50994">
    <property type="entry name" value="INTEGRASE"/>
    <property type="match status" value="1"/>
</dbReference>
<dbReference type="PANTHER" id="PTHR47515">
    <property type="entry name" value="LOW CALCIUM RESPONSE LOCUS PROTEIN T"/>
    <property type="match status" value="1"/>
</dbReference>
<dbReference type="PANTHER" id="PTHR47515:SF2">
    <property type="entry name" value="INTEGRASE CORE DOMAIN PROTEIN"/>
    <property type="match status" value="1"/>
</dbReference>
<accession>A0ABT7CEK6</accession>
<feature type="domain" description="Integrase catalytic" evidence="1">
    <location>
        <begin position="1"/>
        <end position="105"/>
    </location>
</feature>
<protein>
    <recommendedName>
        <fullName evidence="1">Integrase catalytic domain-containing protein</fullName>
    </recommendedName>
</protein>
<dbReference type="RefSeq" id="WP_313992273.1">
    <property type="nucleotide sequence ID" value="NZ_JASJOT010000001.1"/>
</dbReference>
<dbReference type="Gene3D" id="3.30.420.10">
    <property type="entry name" value="Ribonuclease H-like superfamily/Ribonuclease H"/>
    <property type="match status" value="1"/>
</dbReference>
<name>A0ABT7CEK6_9BACT</name>
<keyword evidence="3" id="KW-1185">Reference proteome</keyword>